<feature type="transmembrane region" description="Helical" evidence="1">
    <location>
        <begin position="101"/>
        <end position="122"/>
    </location>
</feature>
<reference evidence="3" key="1">
    <citation type="journal article" date="2020" name="Nat. Commun.">
        <title>Genome assembly of wild tea tree DASZ reveals pedigree and selection history of tea varieties.</title>
        <authorList>
            <person name="Zhang W."/>
            <person name="Zhang Y."/>
            <person name="Qiu H."/>
            <person name="Guo Y."/>
            <person name="Wan H."/>
            <person name="Zhang X."/>
            <person name="Scossa F."/>
            <person name="Alseekh S."/>
            <person name="Zhang Q."/>
            <person name="Wang P."/>
            <person name="Xu L."/>
            <person name="Schmidt M.H."/>
            <person name="Jia X."/>
            <person name="Li D."/>
            <person name="Zhu A."/>
            <person name="Guo F."/>
            <person name="Chen W."/>
            <person name="Ni D."/>
            <person name="Usadel B."/>
            <person name="Fernie A.R."/>
            <person name="Wen W."/>
        </authorList>
    </citation>
    <scope>NUCLEOTIDE SEQUENCE [LARGE SCALE GENOMIC DNA]</scope>
    <source>
        <strain evidence="3">cv. G240</strain>
    </source>
</reference>
<reference evidence="2 3" key="2">
    <citation type="submission" date="2020-07" db="EMBL/GenBank/DDBJ databases">
        <title>Genome assembly of wild tea tree DASZ reveals pedigree and selection history of tea varieties.</title>
        <authorList>
            <person name="Zhang W."/>
        </authorList>
    </citation>
    <scope>NUCLEOTIDE SEQUENCE [LARGE SCALE GENOMIC DNA]</scope>
    <source>
        <strain evidence="3">cv. G240</strain>
        <tissue evidence="2">Leaf</tissue>
    </source>
</reference>
<dbReference type="Proteomes" id="UP000593564">
    <property type="component" value="Unassembled WGS sequence"/>
</dbReference>
<accession>A0A7J7H430</accession>
<dbReference type="PANTHER" id="PTHR33698:SF6">
    <property type="entry name" value="TRANSMEMBRANE PROTEIN"/>
    <property type="match status" value="1"/>
</dbReference>
<evidence type="ECO:0000256" key="1">
    <source>
        <dbReference type="SAM" id="Phobius"/>
    </source>
</evidence>
<evidence type="ECO:0000313" key="3">
    <source>
        <dbReference type="Proteomes" id="UP000593564"/>
    </source>
</evidence>
<dbReference type="PANTHER" id="PTHR33698">
    <property type="entry name" value="NUCLEAR TRANSPORT FACTOR 2 (NTF2)-LIKE PROTEIN"/>
    <property type="match status" value="1"/>
</dbReference>
<comment type="caution">
    <text evidence="2">The sequence shown here is derived from an EMBL/GenBank/DDBJ whole genome shotgun (WGS) entry which is preliminary data.</text>
</comment>
<proteinExistence type="predicted"/>
<protein>
    <submittedName>
        <fullName evidence="2">Uncharacterized protein</fullName>
    </submittedName>
</protein>
<gene>
    <name evidence="2" type="ORF">HYC85_017219</name>
</gene>
<keyword evidence="1" id="KW-0472">Membrane</keyword>
<keyword evidence="1" id="KW-1133">Transmembrane helix</keyword>
<organism evidence="2 3">
    <name type="scientific">Camellia sinensis</name>
    <name type="common">Tea plant</name>
    <name type="synonym">Thea sinensis</name>
    <dbReference type="NCBI Taxonomy" id="4442"/>
    <lineage>
        <taxon>Eukaryota</taxon>
        <taxon>Viridiplantae</taxon>
        <taxon>Streptophyta</taxon>
        <taxon>Embryophyta</taxon>
        <taxon>Tracheophyta</taxon>
        <taxon>Spermatophyta</taxon>
        <taxon>Magnoliopsida</taxon>
        <taxon>eudicotyledons</taxon>
        <taxon>Gunneridae</taxon>
        <taxon>Pentapetalae</taxon>
        <taxon>asterids</taxon>
        <taxon>Ericales</taxon>
        <taxon>Theaceae</taxon>
        <taxon>Camellia</taxon>
    </lineage>
</organism>
<keyword evidence="1" id="KW-0812">Transmembrane</keyword>
<sequence>MKCLGNNIQFVVQPTLNDGMNVSVAWRLEWNTPNVLLGKGFGFYTCHIYQGKAVIRNVEMFMEPLLHIEPLRLKMMGVVLTVMDKIGLYDAAFNGKVKKAIYLLLILPLMTALLFLFVKLFGSDDFDVNGDNSAQLLAAANAANNAQAIITTLLEEYENIFDTFNQAFGGDDSDVGSPRINLTATAKSNPPVDSQSLRESDIQLNEQQGQQNPSGLLFATTLYCRKK</sequence>
<keyword evidence="3" id="KW-1185">Reference proteome</keyword>
<name>A0A7J7H430_CAMSI</name>
<evidence type="ECO:0000313" key="2">
    <source>
        <dbReference type="EMBL" id="KAF5946991.1"/>
    </source>
</evidence>
<dbReference type="EMBL" id="JACBKZ010000007">
    <property type="protein sequence ID" value="KAF5946991.1"/>
    <property type="molecule type" value="Genomic_DNA"/>
</dbReference>
<dbReference type="AlphaFoldDB" id="A0A7J7H430"/>